<proteinExistence type="predicted"/>
<dbReference type="HOGENOM" id="CLU_069356_28_4_10"/>
<organism evidence="6 7">
    <name type="scientific">Leadbetterella byssophila (strain DSM 17132 / JCM 16389 / KACC 11308 / NBRC 106382 / 4M15)</name>
    <dbReference type="NCBI Taxonomy" id="649349"/>
    <lineage>
        <taxon>Bacteria</taxon>
        <taxon>Pseudomonadati</taxon>
        <taxon>Bacteroidota</taxon>
        <taxon>Cytophagia</taxon>
        <taxon>Cytophagales</taxon>
        <taxon>Leadbetterellaceae</taxon>
        <taxon>Leadbetterella</taxon>
    </lineage>
</organism>
<evidence type="ECO:0000256" key="4">
    <source>
        <dbReference type="PROSITE-ProRule" id="PRU00335"/>
    </source>
</evidence>
<dbReference type="InterPro" id="IPR001647">
    <property type="entry name" value="HTH_TetR"/>
</dbReference>
<gene>
    <name evidence="6" type="ordered locus">Lbys_1172</name>
</gene>
<keyword evidence="1" id="KW-0805">Transcription regulation</keyword>
<keyword evidence="3" id="KW-0804">Transcription</keyword>
<evidence type="ECO:0000256" key="2">
    <source>
        <dbReference type="ARBA" id="ARBA00023125"/>
    </source>
</evidence>
<dbReference type="PANTHER" id="PTHR47506:SF1">
    <property type="entry name" value="HTH-TYPE TRANSCRIPTIONAL REGULATOR YJDC"/>
    <property type="match status" value="1"/>
</dbReference>
<dbReference type="KEGG" id="lby:Lbys_1172"/>
<dbReference type="Pfam" id="PF00440">
    <property type="entry name" value="TetR_N"/>
    <property type="match status" value="1"/>
</dbReference>
<dbReference type="SUPFAM" id="SSF48498">
    <property type="entry name" value="Tetracyclin repressor-like, C-terminal domain"/>
    <property type="match status" value="1"/>
</dbReference>
<feature type="DNA-binding region" description="H-T-H motif" evidence="4">
    <location>
        <begin position="24"/>
        <end position="43"/>
    </location>
</feature>
<evidence type="ECO:0000313" key="7">
    <source>
        <dbReference type="Proteomes" id="UP000007435"/>
    </source>
</evidence>
<dbReference type="InterPro" id="IPR036271">
    <property type="entry name" value="Tet_transcr_reg_TetR-rel_C_sf"/>
</dbReference>
<feature type="domain" description="HTH tetR-type" evidence="5">
    <location>
        <begin position="1"/>
        <end position="61"/>
    </location>
</feature>
<evidence type="ECO:0000313" key="6">
    <source>
        <dbReference type="EMBL" id="ADQ16892.1"/>
    </source>
</evidence>
<dbReference type="Proteomes" id="UP000007435">
    <property type="component" value="Chromosome"/>
</dbReference>
<dbReference type="InterPro" id="IPR009057">
    <property type="entry name" value="Homeodomain-like_sf"/>
</dbReference>
<dbReference type="AlphaFoldDB" id="E4RTN5"/>
<reference key="1">
    <citation type="submission" date="2010-11" db="EMBL/GenBank/DDBJ databases">
        <title>The complete genome of Leadbetterella byssophila DSM 17132.</title>
        <authorList>
            <consortium name="US DOE Joint Genome Institute (JGI-PGF)"/>
            <person name="Lucas S."/>
            <person name="Copeland A."/>
            <person name="Lapidus A."/>
            <person name="Glavina del Rio T."/>
            <person name="Dalin E."/>
            <person name="Tice H."/>
            <person name="Bruce D."/>
            <person name="Goodwin L."/>
            <person name="Pitluck S."/>
            <person name="Kyrpides N."/>
            <person name="Mavromatis K."/>
            <person name="Ivanova N."/>
            <person name="Teshima H."/>
            <person name="Brettin T."/>
            <person name="Detter J.C."/>
            <person name="Han C."/>
            <person name="Tapia R."/>
            <person name="Land M."/>
            <person name="Hauser L."/>
            <person name="Markowitz V."/>
            <person name="Cheng J.-F."/>
            <person name="Hugenholtz P."/>
            <person name="Woyke T."/>
            <person name="Wu D."/>
            <person name="Tindall B."/>
            <person name="Pomrenke H.G."/>
            <person name="Brambilla E."/>
            <person name="Klenk H.-P."/>
            <person name="Eisen J.A."/>
        </authorList>
    </citation>
    <scope>NUCLEOTIDE SEQUENCE [LARGE SCALE GENOMIC DNA]</scope>
    <source>
        <strain>DSM 17132</strain>
    </source>
</reference>
<keyword evidence="7" id="KW-1185">Reference proteome</keyword>
<dbReference type="RefSeq" id="WP_013407942.1">
    <property type="nucleotide sequence ID" value="NC_014655.1"/>
</dbReference>
<dbReference type="EMBL" id="CP002305">
    <property type="protein sequence ID" value="ADQ16892.1"/>
    <property type="molecule type" value="Genomic_DNA"/>
</dbReference>
<dbReference type="PANTHER" id="PTHR47506">
    <property type="entry name" value="TRANSCRIPTIONAL REGULATORY PROTEIN"/>
    <property type="match status" value="1"/>
</dbReference>
<dbReference type="GO" id="GO:0003677">
    <property type="term" value="F:DNA binding"/>
    <property type="evidence" value="ECO:0007669"/>
    <property type="project" value="UniProtKB-UniRule"/>
</dbReference>
<dbReference type="PROSITE" id="PS50977">
    <property type="entry name" value="HTH_TETR_2"/>
    <property type="match status" value="1"/>
</dbReference>
<evidence type="ECO:0000256" key="3">
    <source>
        <dbReference type="ARBA" id="ARBA00023163"/>
    </source>
</evidence>
<protein>
    <submittedName>
        <fullName evidence="6">Regulatory protein TetR</fullName>
    </submittedName>
</protein>
<dbReference type="eggNOG" id="COG1309">
    <property type="taxonomic scope" value="Bacteria"/>
</dbReference>
<evidence type="ECO:0000259" key="5">
    <source>
        <dbReference type="PROSITE" id="PS50977"/>
    </source>
</evidence>
<sequence>MNTREKIIVLGDHLVRTRGINAFSFSDISKELGIKNSSVHYYFPTKSSLVLSILERHEGVLNKFISRVEGKDAQKKLDQFMAVYSRARVGGRISILGALFSDFLTFEEEVQASLQKLTDDTLQWLVQTMEQGKLEGIFHHTSTNREKAIEIISQILGMEQLARVNVKIKCAE</sequence>
<evidence type="ECO:0000256" key="1">
    <source>
        <dbReference type="ARBA" id="ARBA00023015"/>
    </source>
</evidence>
<accession>E4RTN5</accession>
<keyword evidence="2 4" id="KW-0238">DNA-binding</keyword>
<dbReference type="OrthoDB" id="9809772at2"/>
<name>E4RTN5_LEAB4</name>
<dbReference type="STRING" id="649349.Lbys_1172"/>
<reference evidence="6 7" key="2">
    <citation type="journal article" date="2011" name="Stand. Genomic Sci.">
        <title>Complete genome sequence of Leadbetterella byssophila type strain (4M15).</title>
        <authorList>
            <person name="Abt B."/>
            <person name="Teshima H."/>
            <person name="Lucas S."/>
            <person name="Lapidus A."/>
            <person name="Del Rio T.G."/>
            <person name="Nolan M."/>
            <person name="Tice H."/>
            <person name="Cheng J.F."/>
            <person name="Pitluck S."/>
            <person name="Liolios K."/>
            <person name="Pagani I."/>
            <person name="Ivanova N."/>
            <person name="Mavromatis K."/>
            <person name="Pati A."/>
            <person name="Tapia R."/>
            <person name="Han C."/>
            <person name="Goodwin L."/>
            <person name="Chen A."/>
            <person name="Palaniappan K."/>
            <person name="Land M."/>
            <person name="Hauser L."/>
            <person name="Chang Y.J."/>
            <person name="Jeffries C.D."/>
            <person name="Rohde M."/>
            <person name="Goker M."/>
            <person name="Tindall B.J."/>
            <person name="Detter J.C."/>
            <person name="Woyke T."/>
            <person name="Bristow J."/>
            <person name="Eisen J.A."/>
            <person name="Markowitz V."/>
            <person name="Hugenholtz P."/>
            <person name="Klenk H.P."/>
            <person name="Kyrpides N.C."/>
        </authorList>
    </citation>
    <scope>NUCLEOTIDE SEQUENCE [LARGE SCALE GENOMIC DNA]</scope>
    <source>
        <strain evidence="7">DSM 17132 / JCM 16389 / KACC 11308 / NBRC 106382 / 4M15</strain>
    </source>
</reference>
<dbReference type="SUPFAM" id="SSF46689">
    <property type="entry name" value="Homeodomain-like"/>
    <property type="match status" value="1"/>
</dbReference>
<dbReference type="Gene3D" id="1.10.357.10">
    <property type="entry name" value="Tetracycline Repressor, domain 2"/>
    <property type="match status" value="1"/>
</dbReference>